<dbReference type="RefSeq" id="WP_169529326.1">
    <property type="nucleotide sequence ID" value="NZ_JABBGH010000001.1"/>
</dbReference>
<evidence type="ECO:0000259" key="3">
    <source>
        <dbReference type="PROSITE" id="PS50943"/>
    </source>
</evidence>
<protein>
    <submittedName>
        <fullName evidence="4">Helix-turn-helix domain-containing protein</fullName>
    </submittedName>
</protein>
<dbReference type="InterPro" id="IPR010982">
    <property type="entry name" value="Lambda_DNA-bd_dom_sf"/>
</dbReference>
<dbReference type="Pfam" id="PF13560">
    <property type="entry name" value="HTH_31"/>
    <property type="match status" value="1"/>
</dbReference>
<evidence type="ECO:0000256" key="1">
    <source>
        <dbReference type="ARBA" id="ARBA00007227"/>
    </source>
</evidence>
<dbReference type="GO" id="GO:0005829">
    <property type="term" value="C:cytosol"/>
    <property type="evidence" value="ECO:0007669"/>
    <property type="project" value="TreeGrafter"/>
</dbReference>
<feature type="domain" description="HTH cro/C1-type" evidence="3">
    <location>
        <begin position="16"/>
        <end position="70"/>
    </location>
</feature>
<sequence>MLTHGQIVRLIFGLKLRELRQERGLSPAELARRCEVSVSYLNEIEKGKKYPKADKILAFSKGLGVRYDQLTATTLPRRLEPIADLLQSQVLQEFPLELYGLEPARLFDMIATAPTKVMAFISTLIEIARNYELRQEQFLVAALRAYQEMHDNYFEDLEQAARAFGARHQLDPAAPPDPAALEAILTQEYGYTIDRTTLAAHPVAVARRLRSVFRPATNTLLLLPTLSRGQQNFVLGRELGFQYLRLTERHYASPNPLEVRSFEEALNNFQASYFASALLLAEEQLVPDLRALLAAPTWQPAALPALLARYAVSPELLMQRLTTLLPKHFHLSDVFFLRFDQATVAAPYKLTKQLHLGGRHRSHGRGLHEHYCRRWVGLRLLAEGRANAFSAGTTLVLPGAQRSQYLGTADEYLCLSLARVGAAHEPAMSVTVGLRCDDNLRQQVSFLADPALASVVVNETCERCLLPDCTVRAAPPTQAQHAAERATFEAAVEALVRGEGLGDA</sequence>
<dbReference type="SUPFAM" id="SSF47413">
    <property type="entry name" value="lambda repressor-like DNA-binding domains"/>
    <property type="match status" value="1"/>
</dbReference>
<dbReference type="Pfam" id="PF06114">
    <property type="entry name" value="Peptidase_M78"/>
    <property type="match status" value="1"/>
</dbReference>
<organism evidence="4 5">
    <name type="scientific">Hymenobacter polaris</name>
    <dbReference type="NCBI Taxonomy" id="2682546"/>
    <lineage>
        <taxon>Bacteria</taxon>
        <taxon>Pseudomonadati</taxon>
        <taxon>Bacteroidota</taxon>
        <taxon>Cytophagia</taxon>
        <taxon>Cytophagales</taxon>
        <taxon>Hymenobacteraceae</taxon>
        <taxon>Hymenobacter</taxon>
    </lineage>
</organism>
<proteinExistence type="inferred from homology"/>
<dbReference type="PANTHER" id="PTHR46797:SF1">
    <property type="entry name" value="METHYLPHOSPHONATE SYNTHASE"/>
    <property type="match status" value="1"/>
</dbReference>
<gene>
    <name evidence="4" type="ORF">HHL22_02160</name>
</gene>
<dbReference type="SMART" id="SM00530">
    <property type="entry name" value="HTH_XRE"/>
    <property type="match status" value="1"/>
</dbReference>
<dbReference type="EMBL" id="JABBGH010000001">
    <property type="protein sequence ID" value="NML63999.1"/>
    <property type="molecule type" value="Genomic_DNA"/>
</dbReference>
<dbReference type="InterPro" id="IPR050807">
    <property type="entry name" value="TransReg_Diox_bact_type"/>
</dbReference>
<accession>A0A7Y0AAW7</accession>
<keyword evidence="2" id="KW-0238">DNA-binding</keyword>
<dbReference type="PANTHER" id="PTHR46797">
    <property type="entry name" value="HTH-TYPE TRANSCRIPTIONAL REGULATOR"/>
    <property type="match status" value="1"/>
</dbReference>
<dbReference type="Proteomes" id="UP000559626">
    <property type="component" value="Unassembled WGS sequence"/>
</dbReference>
<dbReference type="InterPro" id="IPR001387">
    <property type="entry name" value="Cro/C1-type_HTH"/>
</dbReference>
<dbReference type="CDD" id="cd00093">
    <property type="entry name" value="HTH_XRE"/>
    <property type="match status" value="1"/>
</dbReference>
<reference evidence="4 5" key="1">
    <citation type="submission" date="2020-04" db="EMBL/GenBank/DDBJ databases">
        <title>Hymenobacter polaris sp. nov., isolated from Arctic soil.</title>
        <authorList>
            <person name="Dahal R.H."/>
        </authorList>
    </citation>
    <scope>NUCLEOTIDE SEQUENCE [LARGE SCALE GENOMIC DNA]</scope>
    <source>
        <strain evidence="4 5">RP-2-7</strain>
    </source>
</reference>
<evidence type="ECO:0000313" key="5">
    <source>
        <dbReference type="Proteomes" id="UP000559626"/>
    </source>
</evidence>
<evidence type="ECO:0000313" key="4">
    <source>
        <dbReference type="EMBL" id="NML63999.1"/>
    </source>
</evidence>
<comment type="similarity">
    <text evidence="1">Belongs to the short-chain fatty acyl-CoA assimilation regulator (ScfR) family.</text>
</comment>
<name>A0A7Y0AAW7_9BACT</name>
<dbReference type="GO" id="GO:0003700">
    <property type="term" value="F:DNA-binding transcription factor activity"/>
    <property type="evidence" value="ECO:0007669"/>
    <property type="project" value="TreeGrafter"/>
</dbReference>
<dbReference type="Gene3D" id="1.10.260.40">
    <property type="entry name" value="lambda repressor-like DNA-binding domains"/>
    <property type="match status" value="1"/>
</dbReference>
<comment type="caution">
    <text evidence="4">The sequence shown here is derived from an EMBL/GenBank/DDBJ whole genome shotgun (WGS) entry which is preliminary data.</text>
</comment>
<dbReference type="InterPro" id="IPR010359">
    <property type="entry name" value="IrrE_HExxH"/>
</dbReference>
<dbReference type="AlphaFoldDB" id="A0A7Y0AAW7"/>
<dbReference type="PROSITE" id="PS50943">
    <property type="entry name" value="HTH_CROC1"/>
    <property type="match status" value="1"/>
</dbReference>
<dbReference type="GO" id="GO:0003677">
    <property type="term" value="F:DNA binding"/>
    <property type="evidence" value="ECO:0007669"/>
    <property type="project" value="UniProtKB-KW"/>
</dbReference>
<evidence type="ECO:0000256" key="2">
    <source>
        <dbReference type="ARBA" id="ARBA00023125"/>
    </source>
</evidence>
<keyword evidence="5" id="KW-1185">Reference proteome</keyword>